<dbReference type="STRING" id="1458425.SRAA_1314"/>
<dbReference type="PROSITE" id="PS51257">
    <property type="entry name" value="PROKAR_LIPOPROTEIN"/>
    <property type="match status" value="1"/>
</dbReference>
<dbReference type="KEGG" id="cbaa:SRAA_1314"/>
<organism evidence="1 2">
    <name type="scientific">Serpentinimonas raichei</name>
    <dbReference type="NCBI Taxonomy" id="1458425"/>
    <lineage>
        <taxon>Bacteria</taxon>
        <taxon>Pseudomonadati</taxon>
        <taxon>Pseudomonadota</taxon>
        <taxon>Betaproteobacteria</taxon>
        <taxon>Burkholderiales</taxon>
        <taxon>Comamonadaceae</taxon>
        <taxon>Serpentinimonas</taxon>
    </lineage>
</organism>
<evidence type="ECO:0000313" key="2">
    <source>
        <dbReference type="Proteomes" id="UP000067461"/>
    </source>
</evidence>
<dbReference type="HOGENOM" id="CLU_2698276_0_0_4"/>
<name>A0A060NNR2_9BURK</name>
<accession>A0A060NNR2</accession>
<sequence length="73" mass="7988">MQGGQRGQALRLQQALQQMEVGVGHAHAGSVVQACATNSSALPRLVWRSLLAHELQRYNVSAVALPPWRARFI</sequence>
<reference evidence="1 2" key="1">
    <citation type="journal article" date="2014" name="Nat. Commun.">
        <title>Physiological and genomic features of highly alkaliphilic hydrogen-utilizing Betaproteobacteria from a continental serpentinizing site.</title>
        <authorList>
            <person name="Suzuki S."/>
            <person name="Kuenen J.G."/>
            <person name="Schipper K."/>
            <person name="van der Velde S."/>
            <person name="Ishii S."/>
            <person name="Wu A."/>
            <person name="Sorokin D.Y."/>
            <person name="Tenney A."/>
            <person name="Meng X.Y."/>
            <person name="Morrill P.L."/>
            <person name="Kamagata Y."/>
            <person name="Muyzer G."/>
            <person name="Nealson K.H."/>
        </authorList>
    </citation>
    <scope>NUCLEOTIDE SEQUENCE [LARGE SCALE GENOMIC DNA]</scope>
    <source>
        <strain evidence="1 2">A1</strain>
    </source>
</reference>
<dbReference type="AlphaFoldDB" id="A0A060NNR2"/>
<protein>
    <submittedName>
        <fullName evidence="1">ABC-type Fe3+-siderophore transport system, permease component</fullName>
    </submittedName>
</protein>
<evidence type="ECO:0000313" key="1">
    <source>
        <dbReference type="EMBL" id="BAO81168.1"/>
    </source>
</evidence>
<keyword evidence="2" id="KW-1185">Reference proteome</keyword>
<proteinExistence type="predicted"/>
<gene>
    <name evidence="1" type="ORF">SRAA_1314</name>
</gene>
<dbReference type="EMBL" id="AP014568">
    <property type="protein sequence ID" value="BAO81168.1"/>
    <property type="molecule type" value="Genomic_DNA"/>
</dbReference>
<dbReference type="Proteomes" id="UP000067461">
    <property type="component" value="Chromosome"/>
</dbReference>